<dbReference type="RefSeq" id="WP_301592018.1">
    <property type="nucleotide sequence ID" value="NZ_JAPFQI010000022.1"/>
</dbReference>
<proteinExistence type="predicted"/>
<name>A0ABT3P074_9PROT</name>
<accession>A0ABT3P074</accession>
<feature type="repeat" description="ANK" evidence="1">
    <location>
        <begin position="38"/>
        <end position="70"/>
    </location>
</feature>
<evidence type="ECO:0000313" key="4">
    <source>
        <dbReference type="Proteomes" id="UP001526430"/>
    </source>
</evidence>
<gene>
    <name evidence="3" type="ORF">OF850_19575</name>
</gene>
<dbReference type="PROSITE" id="PS50297">
    <property type="entry name" value="ANK_REP_REGION"/>
    <property type="match status" value="1"/>
</dbReference>
<dbReference type="SMART" id="SM00248">
    <property type="entry name" value="ANK"/>
    <property type="match status" value="1"/>
</dbReference>
<reference evidence="3 4" key="1">
    <citation type="submission" date="2022-10" db="EMBL/GenBank/DDBJ databases">
        <title>Roseococcus glaciei nov., sp. nov., isolated from glacier.</title>
        <authorList>
            <person name="Liu Q."/>
            <person name="Xin Y.-H."/>
        </authorList>
    </citation>
    <scope>NUCLEOTIDE SEQUENCE [LARGE SCALE GENOMIC DNA]</scope>
    <source>
        <strain evidence="3 4">MDT2-1-1</strain>
    </source>
</reference>
<dbReference type="InterPro" id="IPR036770">
    <property type="entry name" value="Ankyrin_rpt-contain_sf"/>
</dbReference>
<keyword evidence="4" id="KW-1185">Reference proteome</keyword>
<dbReference type="Gene3D" id="1.25.40.20">
    <property type="entry name" value="Ankyrin repeat-containing domain"/>
    <property type="match status" value="1"/>
</dbReference>
<keyword evidence="1" id="KW-0040">ANK repeat</keyword>
<dbReference type="PANTHER" id="PTHR24184">
    <property type="entry name" value="SI:CH211-189E2.2"/>
    <property type="match status" value="1"/>
</dbReference>
<sequence>MTESREAKLLAAAASGNLALLETLLPAAGDLTPFDGPEGVTPLMVAASAGHHAAVELLLERGANPSRRDAQGRSASEYARRAGHPHLAARLDGVVDQEQTIW</sequence>
<feature type="region of interest" description="Disordered" evidence="2">
    <location>
        <begin position="62"/>
        <end position="84"/>
    </location>
</feature>
<dbReference type="EMBL" id="JAPFQI010000022">
    <property type="protein sequence ID" value="MCW8087812.1"/>
    <property type="molecule type" value="Genomic_DNA"/>
</dbReference>
<comment type="caution">
    <text evidence="3">The sequence shown here is derived from an EMBL/GenBank/DDBJ whole genome shotgun (WGS) entry which is preliminary data.</text>
</comment>
<organism evidence="3 4">
    <name type="scientific">Sabulicella glaciei</name>
    <dbReference type="NCBI Taxonomy" id="2984948"/>
    <lineage>
        <taxon>Bacteria</taxon>
        <taxon>Pseudomonadati</taxon>
        <taxon>Pseudomonadota</taxon>
        <taxon>Alphaproteobacteria</taxon>
        <taxon>Acetobacterales</taxon>
        <taxon>Acetobacteraceae</taxon>
        <taxon>Sabulicella</taxon>
    </lineage>
</organism>
<dbReference type="PANTHER" id="PTHR24184:SF11">
    <property type="entry name" value="ANKYRIN REPEAT AND SOCS BOX CONTAINING 3"/>
    <property type="match status" value="1"/>
</dbReference>
<evidence type="ECO:0000256" key="1">
    <source>
        <dbReference type="PROSITE-ProRule" id="PRU00023"/>
    </source>
</evidence>
<evidence type="ECO:0000256" key="2">
    <source>
        <dbReference type="SAM" id="MobiDB-lite"/>
    </source>
</evidence>
<dbReference type="InterPro" id="IPR002110">
    <property type="entry name" value="Ankyrin_rpt"/>
</dbReference>
<dbReference type="Pfam" id="PF12796">
    <property type="entry name" value="Ank_2"/>
    <property type="match status" value="1"/>
</dbReference>
<dbReference type="SUPFAM" id="SSF48403">
    <property type="entry name" value="Ankyrin repeat"/>
    <property type="match status" value="1"/>
</dbReference>
<dbReference type="PROSITE" id="PS50088">
    <property type="entry name" value="ANK_REPEAT"/>
    <property type="match status" value="1"/>
</dbReference>
<evidence type="ECO:0000313" key="3">
    <source>
        <dbReference type="EMBL" id="MCW8087812.1"/>
    </source>
</evidence>
<dbReference type="Proteomes" id="UP001526430">
    <property type="component" value="Unassembled WGS sequence"/>
</dbReference>
<protein>
    <submittedName>
        <fullName evidence="3">Ankyrin repeat domain-containing protein</fullName>
    </submittedName>
</protein>